<dbReference type="EMBL" id="LR536450">
    <property type="protein sequence ID" value="VFU07577.1"/>
    <property type="molecule type" value="Genomic_DNA"/>
</dbReference>
<dbReference type="AlphaFoldDB" id="A0A4U8YWD5"/>
<keyword evidence="1" id="KW-0472">Membrane</keyword>
<evidence type="ECO:0000256" key="1">
    <source>
        <dbReference type="SAM" id="Phobius"/>
    </source>
</evidence>
<reference evidence="2 3" key="1">
    <citation type="submission" date="2019-03" db="EMBL/GenBank/DDBJ databases">
        <authorList>
            <person name="Kox A.R. M."/>
        </authorList>
    </citation>
    <scope>NUCLEOTIDE SEQUENCE [LARGE SCALE GENOMIC DNA]</scope>
    <source>
        <strain evidence="2">MTUNDRAET4 annotated genome</strain>
    </source>
</reference>
<sequence length="59" mass="6510">MFGAAVCNVLTEKPDALAFIALWPPLILRIISIVFVAPSTTRKNERRAALFPQVQAPVF</sequence>
<name>A0A4U8YWD5_METTU</name>
<gene>
    <name evidence="2" type="ORF">MTUNDRAET4_0684</name>
</gene>
<organism evidence="2 3">
    <name type="scientific">Methylocella tundrae</name>
    <dbReference type="NCBI Taxonomy" id="227605"/>
    <lineage>
        <taxon>Bacteria</taxon>
        <taxon>Pseudomonadati</taxon>
        <taxon>Pseudomonadota</taxon>
        <taxon>Alphaproteobacteria</taxon>
        <taxon>Hyphomicrobiales</taxon>
        <taxon>Beijerinckiaceae</taxon>
        <taxon>Methylocella</taxon>
    </lineage>
</organism>
<proteinExistence type="predicted"/>
<keyword evidence="1" id="KW-1133">Transmembrane helix</keyword>
<protein>
    <submittedName>
        <fullName evidence="2">Uncharacterized protein</fullName>
    </submittedName>
</protein>
<keyword evidence="1" id="KW-0812">Transmembrane</keyword>
<dbReference type="KEGG" id="mtun:MTUNDRAET4_0684"/>
<accession>A0A4U8YWD5</accession>
<dbReference type="Proteomes" id="UP000294360">
    <property type="component" value="Chromosome"/>
</dbReference>
<feature type="transmembrane region" description="Helical" evidence="1">
    <location>
        <begin position="16"/>
        <end position="37"/>
    </location>
</feature>
<evidence type="ECO:0000313" key="3">
    <source>
        <dbReference type="Proteomes" id="UP000294360"/>
    </source>
</evidence>
<evidence type="ECO:0000313" key="2">
    <source>
        <dbReference type="EMBL" id="VFU07577.1"/>
    </source>
</evidence>